<evidence type="ECO:0000256" key="1">
    <source>
        <dbReference type="ARBA" id="ARBA00022962"/>
    </source>
</evidence>
<dbReference type="InterPro" id="IPR052373">
    <property type="entry name" value="Gamma-glu_amide_hydrolase"/>
</dbReference>
<dbReference type="PANTHER" id="PTHR43187">
    <property type="entry name" value="GLUTAMINE AMIDOTRANSFERASE DUG3-RELATED"/>
    <property type="match status" value="1"/>
</dbReference>
<dbReference type="Pfam" id="PF13230">
    <property type="entry name" value="GATase_4"/>
    <property type="match status" value="1"/>
</dbReference>
<evidence type="ECO:0000259" key="2">
    <source>
        <dbReference type="PROSITE" id="PS51278"/>
    </source>
</evidence>
<gene>
    <name evidence="3" type="ORF">AVDCRST_MAG53-1896</name>
</gene>
<dbReference type="PANTHER" id="PTHR43187:SF1">
    <property type="entry name" value="GLUTAMINE AMIDOTRANSFERASE DUG3-RELATED"/>
    <property type="match status" value="1"/>
</dbReference>
<dbReference type="InterPro" id="IPR026869">
    <property type="entry name" value="EgtC-like"/>
</dbReference>
<proteinExistence type="predicted"/>
<keyword evidence="1" id="KW-0315">Glutamine amidotransferase</keyword>
<reference evidence="3" key="1">
    <citation type="submission" date="2020-02" db="EMBL/GenBank/DDBJ databases">
        <authorList>
            <person name="Meier V. D."/>
        </authorList>
    </citation>
    <scope>NUCLEOTIDE SEQUENCE</scope>
    <source>
        <strain evidence="3">AVDCRST_MAG53</strain>
    </source>
</reference>
<dbReference type="InterPro" id="IPR029055">
    <property type="entry name" value="Ntn_hydrolases_N"/>
</dbReference>
<dbReference type="CDD" id="cd01908">
    <property type="entry name" value="YafJ"/>
    <property type="match status" value="1"/>
</dbReference>
<name>A0A6J4SP54_9ACTN</name>
<dbReference type="AlphaFoldDB" id="A0A6J4SP54"/>
<accession>A0A6J4SP54</accession>
<dbReference type="PROSITE" id="PS51278">
    <property type="entry name" value="GATASE_TYPE_2"/>
    <property type="match status" value="1"/>
</dbReference>
<dbReference type="InterPro" id="IPR017932">
    <property type="entry name" value="GATase_2_dom"/>
</dbReference>
<dbReference type="Gene3D" id="3.60.20.10">
    <property type="entry name" value="Glutamine Phosphoribosylpyrophosphate, subunit 1, domain 1"/>
    <property type="match status" value="1"/>
</dbReference>
<organism evidence="3">
    <name type="scientific">uncultured Solirubrobacteraceae bacterium</name>
    <dbReference type="NCBI Taxonomy" id="1162706"/>
    <lineage>
        <taxon>Bacteria</taxon>
        <taxon>Bacillati</taxon>
        <taxon>Actinomycetota</taxon>
        <taxon>Thermoleophilia</taxon>
        <taxon>Solirubrobacterales</taxon>
        <taxon>Solirubrobacteraceae</taxon>
        <taxon>environmental samples</taxon>
    </lineage>
</organism>
<evidence type="ECO:0000313" key="3">
    <source>
        <dbReference type="EMBL" id="CAA9500123.1"/>
    </source>
</evidence>
<feature type="domain" description="Glutamine amidotransferase type-2" evidence="2">
    <location>
        <begin position="48"/>
        <end position="352"/>
    </location>
</feature>
<dbReference type="EMBL" id="CADCVR010000063">
    <property type="protein sequence ID" value="CAA9500123.1"/>
    <property type="molecule type" value="Genomic_DNA"/>
</dbReference>
<dbReference type="SUPFAM" id="SSF56235">
    <property type="entry name" value="N-terminal nucleophile aminohydrolases (Ntn hydrolases)"/>
    <property type="match status" value="1"/>
</dbReference>
<sequence length="352" mass="39045">MLVDNSICSSVSRSTVAPPIGDNALKCFMCPLLWSCAWALGSTIAAMCRVLAYLGEPLSLRRVLFDTDSSLVQQSYSPRMMNTYLNLAGFGMAAWEPHSVRPEEPFVYRTTSLAGFDRNLRGLAAKLEPTCLVAHVRGVTDGENEFVGGSNLHPFRFPGAQVVLAHNGHLRDFRRMRYELLKHIRPELAQRIEGTTDSEWIYALVLSQLDDPMGVPETDELAQAIATALAVLRDVRTREGIDVSSPVNLFVTTGDSLVVTRFSFDYGWYPPEDTMLETDLPYVSLWYTVGGKYAEHDGETSMVGEGPMRSLLIASEPLTVDTSTWLEVPEYSMITARRTAAGLQHETLDLDV</sequence>
<protein>
    <submittedName>
        <fullName evidence="3">Alr2710 protein</fullName>
    </submittedName>
</protein>